<name>A0A812IPC2_9DINO</name>
<dbReference type="OrthoDB" id="421784at2759"/>
<reference evidence="1" key="1">
    <citation type="submission" date="2021-02" db="EMBL/GenBank/DDBJ databases">
        <authorList>
            <person name="Dougan E. K."/>
            <person name="Rhodes N."/>
            <person name="Thang M."/>
            <person name="Chan C."/>
        </authorList>
    </citation>
    <scope>NUCLEOTIDE SEQUENCE</scope>
</reference>
<proteinExistence type="predicted"/>
<evidence type="ECO:0000313" key="2">
    <source>
        <dbReference type="Proteomes" id="UP000604046"/>
    </source>
</evidence>
<gene>
    <name evidence="1" type="ORF">SNAT2548_LOCUS4817</name>
</gene>
<dbReference type="Proteomes" id="UP000604046">
    <property type="component" value="Unassembled WGS sequence"/>
</dbReference>
<dbReference type="EMBL" id="CAJNDS010000300">
    <property type="protein sequence ID" value="CAE7040730.1"/>
    <property type="molecule type" value="Genomic_DNA"/>
</dbReference>
<keyword evidence="2" id="KW-1185">Reference proteome</keyword>
<dbReference type="AlphaFoldDB" id="A0A812IPC2"/>
<accession>A0A812IPC2</accession>
<organism evidence="1 2">
    <name type="scientific">Symbiodinium natans</name>
    <dbReference type="NCBI Taxonomy" id="878477"/>
    <lineage>
        <taxon>Eukaryota</taxon>
        <taxon>Sar</taxon>
        <taxon>Alveolata</taxon>
        <taxon>Dinophyceae</taxon>
        <taxon>Suessiales</taxon>
        <taxon>Symbiodiniaceae</taxon>
        <taxon>Symbiodinium</taxon>
    </lineage>
</organism>
<evidence type="ECO:0000313" key="1">
    <source>
        <dbReference type="EMBL" id="CAE7040730.1"/>
    </source>
</evidence>
<comment type="caution">
    <text evidence="1">The sequence shown here is derived from an EMBL/GenBank/DDBJ whole genome shotgun (WGS) entry which is preliminary data.</text>
</comment>
<sequence>MLRAIAEHALPKLPHMEAQSSANLVQALCTVHSFDAILFRTTAETPSPQNLANSGRAFSNTGCVDIPPMDSAALVALSRIQGFPARGLANLSWALASSMALSLALTEGAAFTSECIGAVHFPSFPPQNLANTARSFTMPLIPGMRAMHAIAAAAMPKLADFNSQHLAHMFQASGSVSVITRLLLEAPAQHTIRSVSCPNCQEPANTARGCAKLAFVHELALHALRQAGGAKLAQPVPQDSANMSRNLCKTSHIDLPAMGGTVSLSLQRIREPNSQDLANAAWRVANVHLRSLPLMDSTAVRVGAQIGQFEGSDFSSTAWSFSTMELMCEALFEAIATEVAEKLDSLGPQQLGTLADLNLPCRERFTSPQCECTSPMPQAIIQQFAHGIPNSIDGFRAGLYQEMVEDWAVDNFGSWGDRLLLDFLGIQECTQEAYDIMSSLAKCLTLTLGRPAVEARLPGQGGKIMCGCILMTHGPKLKGSEQRQPVHAVAGAMLAVRSHACDQIKILDGCASAPLVHKDNVDVEVLKLIQEELAQMHRRDEDAERLSMGPAMEAIRTCYMEDTTPSVPFVAGHVVEASQAMQEALSRAAKHRRVDITDLKVQEMQDCEDTPYRHCSRGERKRSMEQQAFSCQAPHVESYGLLAASPDHAMDSDRKRFENGLLLPSSGR</sequence>
<protein>
    <submittedName>
        <fullName evidence="1">Uncharacterized protein</fullName>
    </submittedName>
</protein>